<dbReference type="InterPro" id="IPR032675">
    <property type="entry name" value="LRR_dom_sf"/>
</dbReference>
<dbReference type="Proteomes" id="UP000695022">
    <property type="component" value="Unplaced"/>
</dbReference>
<evidence type="ECO:0000256" key="2">
    <source>
        <dbReference type="ARBA" id="ARBA00022737"/>
    </source>
</evidence>
<keyword evidence="9" id="KW-1185">Reference proteome</keyword>
<reference evidence="10" key="1">
    <citation type="submission" date="2025-08" db="UniProtKB">
        <authorList>
            <consortium name="RefSeq"/>
        </authorList>
    </citation>
    <scope>IDENTIFICATION</scope>
</reference>
<dbReference type="SUPFAM" id="SSF52058">
    <property type="entry name" value="L domain-like"/>
    <property type="match status" value="1"/>
</dbReference>
<dbReference type="SMART" id="SM00369">
    <property type="entry name" value="LRR_TYP"/>
    <property type="match status" value="4"/>
</dbReference>
<dbReference type="InterPro" id="IPR055414">
    <property type="entry name" value="LRR_R13L4/SHOC2-like"/>
</dbReference>
<dbReference type="PROSITE" id="PS50089">
    <property type="entry name" value="ZF_RING_2"/>
    <property type="match status" value="1"/>
</dbReference>
<evidence type="ECO:0000256" key="6">
    <source>
        <dbReference type="SAM" id="Coils"/>
    </source>
</evidence>
<dbReference type="PANTHER" id="PTHR48051">
    <property type="match status" value="1"/>
</dbReference>
<dbReference type="InterPro" id="IPR003591">
    <property type="entry name" value="Leu-rich_rpt_typical-subtyp"/>
</dbReference>
<dbReference type="SUPFAM" id="SSF47769">
    <property type="entry name" value="SAM/Pointed domain"/>
    <property type="match status" value="1"/>
</dbReference>
<evidence type="ECO:0000313" key="10">
    <source>
        <dbReference type="RefSeq" id="XP_014664830.1"/>
    </source>
</evidence>
<dbReference type="CDD" id="cd16515">
    <property type="entry name" value="RING-HC_LRSAM1"/>
    <property type="match status" value="1"/>
</dbReference>
<feature type="coiled-coil region" evidence="6">
    <location>
        <begin position="392"/>
        <end position="419"/>
    </location>
</feature>
<feature type="coiled-coil region" evidence="6">
    <location>
        <begin position="551"/>
        <end position="589"/>
    </location>
</feature>
<keyword evidence="3 5" id="KW-0479">Metal-binding</keyword>
<dbReference type="Pfam" id="PF13920">
    <property type="entry name" value="zf-C3HC4_3"/>
    <property type="match status" value="1"/>
</dbReference>
<dbReference type="InterPro" id="IPR013083">
    <property type="entry name" value="Znf_RING/FYVE/PHD"/>
</dbReference>
<keyword evidence="3 5" id="KW-0863">Zinc-finger</keyword>
<evidence type="ECO:0000256" key="3">
    <source>
        <dbReference type="ARBA" id="ARBA00022771"/>
    </source>
</evidence>
<organism evidence="9 10">
    <name type="scientific">Priapulus caudatus</name>
    <name type="common">Priapulid worm</name>
    <dbReference type="NCBI Taxonomy" id="37621"/>
    <lineage>
        <taxon>Eukaryota</taxon>
        <taxon>Metazoa</taxon>
        <taxon>Ecdysozoa</taxon>
        <taxon>Scalidophora</taxon>
        <taxon>Priapulida</taxon>
        <taxon>Priapulimorpha</taxon>
        <taxon>Priapulimorphida</taxon>
        <taxon>Priapulidae</taxon>
        <taxon>Priapulus</taxon>
    </lineage>
</organism>
<keyword evidence="2" id="KW-0677">Repeat</keyword>
<name>A0ABM1DY09_PRICU</name>
<keyword evidence="6" id="KW-0175">Coiled coil</keyword>
<feature type="region of interest" description="Disordered" evidence="7">
    <location>
        <begin position="1"/>
        <end position="61"/>
    </location>
</feature>
<dbReference type="InterPro" id="IPR001611">
    <property type="entry name" value="Leu-rich_rpt"/>
</dbReference>
<gene>
    <name evidence="10" type="primary">LOC106807095</name>
</gene>
<evidence type="ECO:0000256" key="1">
    <source>
        <dbReference type="ARBA" id="ARBA00022614"/>
    </source>
</evidence>
<keyword evidence="1" id="KW-0433">Leucine-rich repeat</keyword>
<dbReference type="GeneID" id="106807095"/>
<dbReference type="Gene3D" id="3.80.10.10">
    <property type="entry name" value="Ribonuclease Inhibitor"/>
    <property type="match status" value="1"/>
</dbReference>
<sequence>MSELCSQSDLVMGTSVSRPPTSTSTSSSTSSTSSTTSKQILPTETVSDKESSRTDMPIFKKKKAKSKLDSQKLSHKLYLAQENPEPVFDVSGCGCNEVPSGIFSLCKCFRKESLLMYDNEISSLKAGGKLEDLFLIRVLDIHNNLLEQLPDEIGNMNALQVLNLQNNRLKYLPETIGKLQVLQTLNVKGNKLQSLPAALHQLQSLRTLDISNNMITRLHKSCCNLRSLEVVILDADNMEYPRPDVCKQGTDAIAQFLCLESGVEYIPPSHTLHPILSPALSPTSSTHSAEKCLHEVSAIEDTISKYESRKEQRVRDTLAAEQAMALSRMEQAQLITRSNHTKEKIINILSEEANKLQDDITLAHKKKDMERKTLVSSLYEVEKNATTLIKKLLEMNEQARKHEAILESLEEERMEVEKLFLVRQDEAATLRTAEILKEIERMLDSSSTFEQLRKVYAESQVDAARRAHLSLNKDDEHVSRQLQSKQLDKDEMLSQLLQQEEFQREAFEALQMQKDAKHTRLSNEIALVMNELEQMSMLEVKNQEMKLDSEKKILESNRTELTRLLKQLLDEKSAREKQLGQRLEEMEQRRVHDIKNYWLIQYQRLMDRKPQELIDTETRLEYAVREVLDMAGALEFIPFFANRITIETLYQMTDADLSRMGIRQAEVRTAILRAASDHRRAQAKSHEKAQALDDDAVKEPPHAASAPPASYLDLTGPSENAASKLPPGHVLPPTDDSGNIIARIHAECVVCMDQECMVLFLMCGHVCCCNDCAGSLKLCPMCRAVIEQRIQLTHV</sequence>
<dbReference type="SMART" id="SM00364">
    <property type="entry name" value="LRR_BAC"/>
    <property type="match status" value="3"/>
</dbReference>
<evidence type="ECO:0000256" key="4">
    <source>
        <dbReference type="ARBA" id="ARBA00022833"/>
    </source>
</evidence>
<accession>A0ABM1DY09</accession>
<evidence type="ECO:0000256" key="5">
    <source>
        <dbReference type="PROSITE-ProRule" id="PRU00175"/>
    </source>
</evidence>
<keyword evidence="4" id="KW-0862">Zinc</keyword>
<dbReference type="InterPro" id="IPR013761">
    <property type="entry name" value="SAM/pointed_sf"/>
</dbReference>
<dbReference type="Gene3D" id="3.30.40.10">
    <property type="entry name" value="Zinc/RING finger domain, C3HC4 (zinc finger)"/>
    <property type="match status" value="1"/>
</dbReference>
<dbReference type="InterPro" id="IPR001841">
    <property type="entry name" value="Znf_RING"/>
</dbReference>
<dbReference type="InterPro" id="IPR050216">
    <property type="entry name" value="LRR_domain-containing"/>
</dbReference>
<feature type="compositionally biased region" description="Low complexity" evidence="7">
    <location>
        <begin position="21"/>
        <end position="37"/>
    </location>
</feature>
<evidence type="ECO:0000259" key="8">
    <source>
        <dbReference type="PROSITE" id="PS50089"/>
    </source>
</evidence>
<evidence type="ECO:0000256" key="7">
    <source>
        <dbReference type="SAM" id="MobiDB-lite"/>
    </source>
</evidence>
<dbReference type="PANTHER" id="PTHR48051:SF47">
    <property type="entry name" value="LEUCINE RICH REPEAT AND STERILE ALPHA MOTIF CONTAINING 1"/>
    <property type="match status" value="1"/>
</dbReference>
<evidence type="ECO:0000313" key="9">
    <source>
        <dbReference type="Proteomes" id="UP000695022"/>
    </source>
</evidence>
<feature type="region of interest" description="Disordered" evidence="7">
    <location>
        <begin position="678"/>
        <end position="711"/>
    </location>
</feature>
<dbReference type="Pfam" id="PF23598">
    <property type="entry name" value="LRR_14"/>
    <property type="match status" value="1"/>
</dbReference>
<dbReference type="RefSeq" id="XP_014664830.1">
    <property type="nucleotide sequence ID" value="XM_014809344.1"/>
</dbReference>
<feature type="domain" description="RING-type" evidence="8">
    <location>
        <begin position="748"/>
        <end position="783"/>
    </location>
</feature>
<feature type="compositionally biased region" description="Polar residues" evidence="7">
    <location>
        <begin position="1"/>
        <end position="20"/>
    </location>
</feature>
<feature type="compositionally biased region" description="Basic and acidic residues" evidence="7">
    <location>
        <begin position="678"/>
        <end position="701"/>
    </location>
</feature>
<proteinExistence type="predicted"/>
<dbReference type="PROSITE" id="PS51450">
    <property type="entry name" value="LRR"/>
    <property type="match status" value="1"/>
</dbReference>
<dbReference type="Gene3D" id="1.10.150.50">
    <property type="entry name" value="Transcription Factor, Ets-1"/>
    <property type="match status" value="1"/>
</dbReference>
<protein>
    <submittedName>
        <fullName evidence="10">E3 ubiquitin-protein ligase LRSAM1-like isoform X1</fullName>
    </submittedName>
</protein>